<evidence type="ECO:0000313" key="1">
    <source>
        <dbReference type="EMBL" id="THU86562.1"/>
    </source>
</evidence>
<keyword evidence="2" id="KW-1185">Reference proteome</keyword>
<protein>
    <submittedName>
        <fullName evidence="1">Uncharacterized protein</fullName>
    </submittedName>
</protein>
<proteinExistence type="predicted"/>
<dbReference type="AlphaFoldDB" id="A0A4S8LCG7"/>
<reference evidence="1 2" key="1">
    <citation type="journal article" date="2019" name="Nat. Ecol. Evol.">
        <title>Megaphylogeny resolves global patterns of mushroom evolution.</title>
        <authorList>
            <person name="Varga T."/>
            <person name="Krizsan K."/>
            <person name="Foldi C."/>
            <person name="Dima B."/>
            <person name="Sanchez-Garcia M."/>
            <person name="Sanchez-Ramirez S."/>
            <person name="Szollosi G.J."/>
            <person name="Szarkandi J.G."/>
            <person name="Papp V."/>
            <person name="Albert L."/>
            <person name="Andreopoulos W."/>
            <person name="Angelini C."/>
            <person name="Antonin V."/>
            <person name="Barry K.W."/>
            <person name="Bougher N.L."/>
            <person name="Buchanan P."/>
            <person name="Buyck B."/>
            <person name="Bense V."/>
            <person name="Catcheside P."/>
            <person name="Chovatia M."/>
            <person name="Cooper J."/>
            <person name="Damon W."/>
            <person name="Desjardin D."/>
            <person name="Finy P."/>
            <person name="Geml J."/>
            <person name="Haridas S."/>
            <person name="Hughes K."/>
            <person name="Justo A."/>
            <person name="Karasinski D."/>
            <person name="Kautmanova I."/>
            <person name="Kiss B."/>
            <person name="Kocsube S."/>
            <person name="Kotiranta H."/>
            <person name="LaButti K.M."/>
            <person name="Lechner B.E."/>
            <person name="Liimatainen K."/>
            <person name="Lipzen A."/>
            <person name="Lukacs Z."/>
            <person name="Mihaltcheva S."/>
            <person name="Morgado L.N."/>
            <person name="Niskanen T."/>
            <person name="Noordeloos M.E."/>
            <person name="Ohm R.A."/>
            <person name="Ortiz-Santana B."/>
            <person name="Ovrebo C."/>
            <person name="Racz N."/>
            <person name="Riley R."/>
            <person name="Savchenko A."/>
            <person name="Shiryaev A."/>
            <person name="Soop K."/>
            <person name="Spirin V."/>
            <person name="Szebenyi C."/>
            <person name="Tomsovsky M."/>
            <person name="Tulloss R.E."/>
            <person name="Uehling J."/>
            <person name="Grigoriev I.V."/>
            <person name="Vagvolgyi C."/>
            <person name="Papp T."/>
            <person name="Martin F.M."/>
            <person name="Miettinen O."/>
            <person name="Hibbett D.S."/>
            <person name="Nagy L.G."/>
        </authorList>
    </citation>
    <scope>NUCLEOTIDE SEQUENCE [LARGE SCALE GENOMIC DNA]</scope>
    <source>
        <strain evidence="1 2">CBS 962.96</strain>
    </source>
</reference>
<accession>A0A4S8LCG7</accession>
<gene>
    <name evidence="1" type="ORF">K435DRAFT_363572</name>
</gene>
<organism evidence="1 2">
    <name type="scientific">Dendrothele bispora (strain CBS 962.96)</name>
    <dbReference type="NCBI Taxonomy" id="1314807"/>
    <lineage>
        <taxon>Eukaryota</taxon>
        <taxon>Fungi</taxon>
        <taxon>Dikarya</taxon>
        <taxon>Basidiomycota</taxon>
        <taxon>Agaricomycotina</taxon>
        <taxon>Agaricomycetes</taxon>
        <taxon>Agaricomycetidae</taxon>
        <taxon>Agaricales</taxon>
        <taxon>Agaricales incertae sedis</taxon>
        <taxon>Dendrothele</taxon>
    </lineage>
</organism>
<evidence type="ECO:0000313" key="2">
    <source>
        <dbReference type="Proteomes" id="UP000297245"/>
    </source>
</evidence>
<dbReference type="EMBL" id="ML179492">
    <property type="protein sequence ID" value="THU86562.1"/>
    <property type="molecule type" value="Genomic_DNA"/>
</dbReference>
<sequence length="69" mass="7805">MVADFSDCHGSQIAGCYFWVKKFRHGSNTGCLRTCRYSRAYNSDGYCMLLTNLLGRSSCKIRSDLLGRL</sequence>
<name>A0A4S8LCG7_DENBC</name>
<dbReference type="Proteomes" id="UP000297245">
    <property type="component" value="Unassembled WGS sequence"/>
</dbReference>